<proteinExistence type="inferred from homology"/>
<accession>A0A1B0CIK2</accession>
<dbReference type="VEuPathDB" id="VectorBase:LLONM1_003281"/>
<keyword evidence="8" id="KW-1185">Reference proteome</keyword>
<dbReference type="Gene3D" id="3.40.50.2000">
    <property type="entry name" value="Glycogen Phosphorylase B"/>
    <property type="match status" value="2"/>
</dbReference>
<dbReference type="Pfam" id="PF00201">
    <property type="entry name" value="UDPGT"/>
    <property type="match status" value="1"/>
</dbReference>
<dbReference type="FunFam" id="3.40.50.2000:FF:000050">
    <property type="entry name" value="UDP-glucuronosyltransferase"/>
    <property type="match status" value="1"/>
</dbReference>
<evidence type="ECO:0000256" key="3">
    <source>
        <dbReference type="ARBA" id="ARBA00022679"/>
    </source>
</evidence>
<keyword evidence="6" id="KW-0732">Signal</keyword>
<keyword evidence="3" id="KW-0808">Transferase</keyword>
<dbReference type="PANTHER" id="PTHR48043">
    <property type="entry name" value="EG:EG0003.4 PROTEIN-RELATED"/>
    <property type="match status" value="1"/>
</dbReference>
<feature type="region of interest" description="Disordered" evidence="4">
    <location>
        <begin position="517"/>
        <end position="542"/>
    </location>
</feature>
<dbReference type="InterPro" id="IPR002213">
    <property type="entry name" value="UDP_glucos_trans"/>
</dbReference>
<dbReference type="InterPro" id="IPR050271">
    <property type="entry name" value="UDP-glycosyltransferase"/>
</dbReference>
<evidence type="ECO:0000313" key="8">
    <source>
        <dbReference type="Proteomes" id="UP000092461"/>
    </source>
</evidence>
<evidence type="ECO:0000256" key="2">
    <source>
        <dbReference type="ARBA" id="ARBA00022676"/>
    </source>
</evidence>
<evidence type="ECO:0000256" key="5">
    <source>
        <dbReference type="SAM" id="Phobius"/>
    </source>
</evidence>
<dbReference type="EnsemblMetazoa" id="LLOJ004264-RA">
    <property type="protein sequence ID" value="LLOJ004264-PA"/>
    <property type="gene ID" value="LLOJ004264"/>
</dbReference>
<evidence type="ECO:0000256" key="6">
    <source>
        <dbReference type="SAM" id="SignalP"/>
    </source>
</evidence>
<keyword evidence="5" id="KW-0472">Membrane</keyword>
<evidence type="ECO:0008006" key="9">
    <source>
        <dbReference type="Google" id="ProtNLM"/>
    </source>
</evidence>
<dbReference type="AlphaFoldDB" id="A0A1B0CIK2"/>
<feature type="signal peptide" evidence="6">
    <location>
        <begin position="1"/>
        <end position="22"/>
    </location>
</feature>
<evidence type="ECO:0000256" key="1">
    <source>
        <dbReference type="ARBA" id="ARBA00009995"/>
    </source>
</evidence>
<protein>
    <recommendedName>
        <fullName evidence="9">Udp-glucuronosyl and udp-glucosyl transferase</fullName>
    </recommendedName>
</protein>
<dbReference type="GO" id="GO:0008194">
    <property type="term" value="F:UDP-glycosyltransferase activity"/>
    <property type="evidence" value="ECO:0007669"/>
    <property type="project" value="InterPro"/>
</dbReference>
<keyword evidence="5" id="KW-0812">Transmembrane</keyword>
<feature type="chain" id="PRO_5008405784" description="Udp-glucuronosyl and udp-glucosyl transferase" evidence="6">
    <location>
        <begin position="23"/>
        <end position="542"/>
    </location>
</feature>
<dbReference type="CDD" id="cd03784">
    <property type="entry name" value="GT1_Gtf-like"/>
    <property type="match status" value="1"/>
</dbReference>
<keyword evidence="5" id="KW-1133">Transmembrane helix</keyword>
<feature type="transmembrane region" description="Helical" evidence="5">
    <location>
        <begin position="481"/>
        <end position="511"/>
    </location>
</feature>
<dbReference type="VEuPathDB" id="VectorBase:LLOJ004264"/>
<feature type="compositionally biased region" description="Basic and acidic residues" evidence="4">
    <location>
        <begin position="525"/>
        <end position="542"/>
    </location>
</feature>
<dbReference type="Proteomes" id="UP000092461">
    <property type="component" value="Unassembled WGS sequence"/>
</dbReference>
<sequence>MFSKTIFILLLYLIHTLNYGLCERILAIFPVPSKSNSIIGETLVRELISHGHQITYVTPYRMREGSEAVQEIFIDGTVAFARNEEYLKELHQPHSVLETITQSIFGSAELVNFTLSHKEVQKLLRSDASYDLLIVDSFMMDALLGFANHYKVPSVVVCTTASNKWTDELVGNPYNPAYSPNLFLGSSNKMTFTERIVNALLSLFVEISYQYLYLPAQEALYQRFFAPLQPKDGKLPALEDLIHNVSSVFVNSHPGFHYPRALMPNIVEIGGIHIREPKKLPADVDRLYTLATGGVIVLTLGSTTRSKDMQKEKRDAFNRVFKEMPDVGIFWKWEDAQMPGQVDNVIIGPWLPQFDLLMFGNNTKLLITDGGISSIYEAIFSGTPVLGIPMHGDQHFNMRLAEEAGFGRTLRYDTLTEDIIREAVVDMLKNETYRRNAERVSRQMQDNPLSVKEKAMHSIEMILRTGGARHLRSPSLDLSIWQLYLVDVTLCIVAGCVLILAIPAAIIGIVLRRSNRPSQSAINGDTKRTEKSSRSDNSKKEK</sequence>
<dbReference type="EMBL" id="AJWK01013486">
    <property type="status" value="NOT_ANNOTATED_CDS"/>
    <property type="molecule type" value="Genomic_DNA"/>
</dbReference>
<evidence type="ECO:0000313" key="7">
    <source>
        <dbReference type="EnsemblMetazoa" id="LLOJ004264-PA"/>
    </source>
</evidence>
<organism evidence="7 8">
    <name type="scientific">Lutzomyia longipalpis</name>
    <name type="common">Sand fly</name>
    <dbReference type="NCBI Taxonomy" id="7200"/>
    <lineage>
        <taxon>Eukaryota</taxon>
        <taxon>Metazoa</taxon>
        <taxon>Ecdysozoa</taxon>
        <taxon>Arthropoda</taxon>
        <taxon>Hexapoda</taxon>
        <taxon>Insecta</taxon>
        <taxon>Pterygota</taxon>
        <taxon>Neoptera</taxon>
        <taxon>Endopterygota</taxon>
        <taxon>Diptera</taxon>
        <taxon>Nematocera</taxon>
        <taxon>Psychodoidea</taxon>
        <taxon>Psychodidae</taxon>
        <taxon>Lutzomyia</taxon>
        <taxon>Lutzomyia</taxon>
    </lineage>
</organism>
<comment type="similarity">
    <text evidence="1">Belongs to the UDP-glycosyltransferase family.</text>
</comment>
<dbReference type="PANTHER" id="PTHR48043:SF159">
    <property type="entry name" value="EG:EG0003.4 PROTEIN-RELATED"/>
    <property type="match status" value="1"/>
</dbReference>
<keyword evidence="2" id="KW-0328">Glycosyltransferase</keyword>
<evidence type="ECO:0000256" key="4">
    <source>
        <dbReference type="SAM" id="MobiDB-lite"/>
    </source>
</evidence>
<reference evidence="7" key="1">
    <citation type="submission" date="2020-05" db="UniProtKB">
        <authorList>
            <consortium name="EnsemblMetazoa"/>
        </authorList>
    </citation>
    <scope>IDENTIFICATION</scope>
    <source>
        <strain evidence="7">Jacobina</strain>
    </source>
</reference>
<dbReference type="SUPFAM" id="SSF53756">
    <property type="entry name" value="UDP-Glycosyltransferase/glycogen phosphorylase"/>
    <property type="match status" value="1"/>
</dbReference>
<name>A0A1B0CIK2_LUTLO</name>